<feature type="domain" description="Sushi" evidence="5">
    <location>
        <begin position="709"/>
        <end position="781"/>
    </location>
</feature>
<keyword evidence="2" id="KW-0768">Sushi</keyword>
<comment type="caution">
    <text evidence="6">The sequence shown here is derived from an EMBL/GenBank/DDBJ whole genome shotgun (WGS) entry which is preliminary data.</text>
</comment>
<dbReference type="InterPro" id="IPR043504">
    <property type="entry name" value="Peptidase_S1_PA_chymotrypsin"/>
</dbReference>
<sequence>MVQKIGDSFPFNKQIFLHPPKLLPFQSSAFLFYKAFSQFCYYTLITPSCAVVVGGSVSIKSNKLQKVCCFILHAYMTYNLISSNFRKLLKVENITENPLALYEIVTETAPKFTILTFLYISWTRKMGLDYLYRSCFKAASHSGHSIATYSKLFVLFLIFILVTIGGQLSGLVKNDFNIVKQWQFSHEPVIFLRNIVSDVPIFRDVVNMGISPVLIIFLSFYDNLFRFISTIHLPMLTCYIIKMIGDEMCDYLDNNDSMDCEMFIKMYDQVYQLISDINGVVKHLMQFWIINVLTFFSQTLATIFNPKLGALDRIYSAVIFTVFLTFLRFAALASYRLDSVHDFIFRKKQDRGYCENKKLHLMMANMQQNPLGLKASDFRISFGFIVTNVVIKCHSESGGASFDCGESRPLGHGTVVAFDCAPFFKSNQDLSFSSKREISCINGKWLGFQYFQSFACLPECGKISKSNLASRPAQSSSQLRLPWEVSIQSGPWNCQGTLIPSLRGNVSAILTSRECISTNFPNRVRVTIDDQEYAVKAIKTPDSEATNLAILLLQRPIQLGSTALPECLPSEDEYGGVTLVSGTMGLSGNLRMTVLGGSVEECFSEISRTADRSQFCAEVGAKVHQTPKFCSTSGRGFYAIENQLNPIYSIVGIQNGVLKRPDCNSKMGFTKIEHHMDWVTEILELEAEMEVEKVSSVTEEEIGFFMNKKGCPPIKISDQGFEIQCDSMVDCLKDYSPANTVARYSCKPHFQTFTGGSSEAKIQCRSGGSWTPLPPGFGCRLDCGNGSEGSDKAGFITEGFTSARGRWPWAGAIYVETPPHSGQFEFVCGATLISQTAIATAGHCLAIPGTSRTRQKSQIQLHFGKFLRSFDKIEAETQVREVRSIHLYPHFNPLTLDSDIAIAILNKPIKITNSVHPVCLPIYGVEIERNFGSLIGWGRLLDGSFPEEMQEARLPFVPYKTCQHSHPTFGQLVRPSTNYCAGYRNSTGACDGDSGSGIFYRDSTRVNKWVLGGLVSGGVANWKGGCSPGHYSVFTKVSNFKDWILDTLSDTNSNEH</sequence>
<dbReference type="EMBL" id="LNIX01000001">
    <property type="protein sequence ID" value="OXA61465.1"/>
    <property type="molecule type" value="Genomic_DNA"/>
</dbReference>
<feature type="transmembrane region" description="Helical" evidence="3">
    <location>
        <begin position="201"/>
        <end position="220"/>
    </location>
</feature>
<dbReference type="PRINTS" id="PR00722">
    <property type="entry name" value="CHYMOTRYPSIN"/>
</dbReference>
<proteinExistence type="predicted"/>
<evidence type="ECO:0000256" key="1">
    <source>
        <dbReference type="ARBA" id="ARBA00023157"/>
    </source>
</evidence>
<dbReference type="GO" id="GO:0004252">
    <property type="term" value="F:serine-type endopeptidase activity"/>
    <property type="evidence" value="ECO:0007669"/>
    <property type="project" value="InterPro"/>
</dbReference>
<evidence type="ECO:0000259" key="5">
    <source>
        <dbReference type="PROSITE" id="PS50923"/>
    </source>
</evidence>
<dbReference type="AlphaFoldDB" id="A0A226EV15"/>
<feature type="transmembrane region" description="Helical" evidence="3">
    <location>
        <begin position="152"/>
        <end position="172"/>
    </location>
</feature>
<dbReference type="InterPro" id="IPR000436">
    <property type="entry name" value="Sushi_SCR_CCP_dom"/>
</dbReference>
<dbReference type="GO" id="GO:0006508">
    <property type="term" value="P:proteolysis"/>
    <property type="evidence" value="ECO:0007669"/>
    <property type="project" value="InterPro"/>
</dbReference>
<organism evidence="6 7">
    <name type="scientific">Folsomia candida</name>
    <name type="common">Springtail</name>
    <dbReference type="NCBI Taxonomy" id="158441"/>
    <lineage>
        <taxon>Eukaryota</taxon>
        <taxon>Metazoa</taxon>
        <taxon>Ecdysozoa</taxon>
        <taxon>Arthropoda</taxon>
        <taxon>Hexapoda</taxon>
        <taxon>Collembola</taxon>
        <taxon>Entomobryomorpha</taxon>
        <taxon>Isotomoidea</taxon>
        <taxon>Isotomidae</taxon>
        <taxon>Proisotominae</taxon>
        <taxon>Folsomia</taxon>
    </lineage>
</organism>
<dbReference type="InterPro" id="IPR009003">
    <property type="entry name" value="Peptidase_S1_PA"/>
</dbReference>
<evidence type="ECO:0000256" key="2">
    <source>
        <dbReference type="PROSITE-ProRule" id="PRU00302"/>
    </source>
</evidence>
<dbReference type="Pfam" id="PF00089">
    <property type="entry name" value="Trypsin"/>
    <property type="match status" value="2"/>
</dbReference>
<dbReference type="Gene3D" id="2.10.70.10">
    <property type="entry name" value="Complement Module, domain 1"/>
    <property type="match status" value="1"/>
</dbReference>
<keyword evidence="1" id="KW-1015">Disulfide bond</keyword>
<feature type="domain" description="Peptidase S1" evidence="4">
    <location>
        <begin position="463"/>
        <end position="684"/>
    </location>
</feature>
<dbReference type="InterPro" id="IPR051333">
    <property type="entry name" value="CLIP_Serine_Protease"/>
</dbReference>
<dbReference type="SMART" id="SM00020">
    <property type="entry name" value="Tryp_SPc"/>
    <property type="match status" value="1"/>
</dbReference>
<dbReference type="InterPro" id="IPR035976">
    <property type="entry name" value="Sushi/SCR/CCP_sf"/>
</dbReference>
<dbReference type="SUPFAM" id="SSF50494">
    <property type="entry name" value="Trypsin-like serine proteases"/>
    <property type="match status" value="2"/>
</dbReference>
<dbReference type="PROSITE" id="PS50240">
    <property type="entry name" value="TRYPSIN_DOM"/>
    <property type="match status" value="2"/>
</dbReference>
<dbReference type="OrthoDB" id="6147874at2759"/>
<evidence type="ECO:0000313" key="7">
    <source>
        <dbReference type="Proteomes" id="UP000198287"/>
    </source>
</evidence>
<dbReference type="PANTHER" id="PTHR24260:SF143">
    <property type="entry name" value="SERINE PROTEASE GD-LIKE PROTEIN"/>
    <property type="match status" value="1"/>
</dbReference>
<dbReference type="PANTHER" id="PTHR24260">
    <property type="match status" value="1"/>
</dbReference>
<dbReference type="InterPro" id="IPR001314">
    <property type="entry name" value="Peptidase_S1A"/>
</dbReference>
<dbReference type="SUPFAM" id="SSF57535">
    <property type="entry name" value="Complement control module/SCR domain"/>
    <property type="match status" value="1"/>
</dbReference>
<protein>
    <submittedName>
        <fullName evidence="6">Limulus clotting factor C</fullName>
    </submittedName>
</protein>
<dbReference type="InterPro" id="IPR001254">
    <property type="entry name" value="Trypsin_dom"/>
</dbReference>
<dbReference type="Pfam" id="PF00084">
    <property type="entry name" value="Sushi"/>
    <property type="match status" value="1"/>
</dbReference>
<evidence type="ECO:0000256" key="3">
    <source>
        <dbReference type="SAM" id="Phobius"/>
    </source>
</evidence>
<keyword evidence="3" id="KW-1133">Transmembrane helix</keyword>
<keyword evidence="3" id="KW-0472">Membrane</keyword>
<dbReference type="CDD" id="cd00190">
    <property type="entry name" value="Tryp_SPc"/>
    <property type="match status" value="1"/>
</dbReference>
<dbReference type="CDD" id="cd00033">
    <property type="entry name" value="CCP"/>
    <property type="match status" value="1"/>
</dbReference>
<name>A0A226EV15_FOLCA</name>
<accession>A0A226EV15</accession>
<dbReference type="STRING" id="158441.A0A226EV15"/>
<evidence type="ECO:0000313" key="6">
    <source>
        <dbReference type="EMBL" id="OXA61465.1"/>
    </source>
</evidence>
<comment type="caution">
    <text evidence="2">Lacks conserved residue(s) required for the propagation of feature annotation.</text>
</comment>
<dbReference type="PROSITE" id="PS50923">
    <property type="entry name" value="SUSHI"/>
    <property type="match status" value="1"/>
</dbReference>
<dbReference type="Proteomes" id="UP000198287">
    <property type="component" value="Unassembled WGS sequence"/>
</dbReference>
<keyword evidence="7" id="KW-1185">Reference proteome</keyword>
<feature type="transmembrane region" description="Helical" evidence="3">
    <location>
        <begin position="317"/>
        <end position="337"/>
    </location>
</feature>
<feature type="transmembrane region" description="Helical" evidence="3">
    <location>
        <begin position="285"/>
        <end position="305"/>
    </location>
</feature>
<feature type="domain" description="Peptidase S1" evidence="4">
    <location>
        <begin position="796"/>
        <end position="1049"/>
    </location>
</feature>
<dbReference type="Gene3D" id="2.40.10.10">
    <property type="entry name" value="Trypsin-like serine proteases"/>
    <property type="match status" value="2"/>
</dbReference>
<keyword evidence="3" id="KW-0812">Transmembrane</keyword>
<gene>
    <name evidence="6" type="ORF">Fcan01_01414</name>
</gene>
<evidence type="ECO:0000259" key="4">
    <source>
        <dbReference type="PROSITE" id="PS50240"/>
    </source>
</evidence>
<feature type="transmembrane region" description="Helical" evidence="3">
    <location>
        <begin position="227"/>
        <end position="245"/>
    </location>
</feature>
<reference evidence="6 7" key="1">
    <citation type="submission" date="2015-12" db="EMBL/GenBank/DDBJ databases">
        <title>The genome of Folsomia candida.</title>
        <authorList>
            <person name="Faddeeva A."/>
            <person name="Derks M.F."/>
            <person name="Anvar Y."/>
            <person name="Smit S."/>
            <person name="Van Straalen N."/>
            <person name="Roelofs D."/>
        </authorList>
    </citation>
    <scope>NUCLEOTIDE SEQUENCE [LARGE SCALE GENOMIC DNA]</scope>
    <source>
        <strain evidence="6 7">VU population</strain>
        <tissue evidence="6">Whole body</tissue>
    </source>
</reference>